<gene>
    <name evidence="3" type="ORF">EYB64_16500</name>
</gene>
<dbReference type="InterPro" id="IPR055570">
    <property type="entry name" value="DUF7146"/>
</dbReference>
<proteinExistence type="predicted"/>
<protein>
    <recommendedName>
        <fullName evidence="5">Toprim domain-containing protein</fullName>
    </recommendedName>
</protein>
<dbReference type="InterPro" id="IPR006171">
    <property type="entry name" value="TOPRIM_dom"/>
</dbReference>
<name>A0A7Z7YEC6_VIBCL</name>
<evidence type="ECO:0000313" key="4">
    <source>
        <dbReference type="Proteomes" id="UP000294145"/>
    </source>
</evidence>
<feature type="domain" description="Toprim" evidence="1">
    <location>
        <begin position="314"/>
        <end position="416"/>
    </location>
</feature>
<sequence>MRRSSGVSHLLFSFQLLPWGLPKLPVTGVLESLREFNCTIIRRQPMYAQGQSKIEKVRAIADGKWDIVFGAFPQLSTAIKKAPQQVPCPVSPNAKKSSTQFRFFKDWVQTGGAYHNKDGAMPDGIEVVSWIEGCSKSEAMDTIVSILGGDISSVSDEQIRWKQQQMQQAREQYCDEEEKLKRMNRVRGVAQTSIPAAQAPELHAYLRSRGLKGDFSKLPNTIRYHNRLRYPTSFREEGDNRNPWYSAMLGTFRDKDGKNCSLHRTFLSNGKKAPENKTKLLMSPPWDIRGGYIAMDDPIVYEAEDGLDLAIIGYCEGMETALAIREATGIPMRPHYSSSLLKLASGIVVQGVPKHRTLITLWGDNDRSGDGQSTVHELGERLREEGYLVEVFVPDYEIPEGKSSVDWLDVYVEEGAVGFPIELSESVGINAF</sequence>
<dbReference type="Pfam" id="PF23639">
    <property type="entry name" value="DUF7146"/>
    <property type="match status" value="1"/>
</dbReference>
<dbReference type="EMBL" id="SISP01000033">
    <property type="protein sequence ID" value="TBM39662.1"/>
    <property type="molecule type" value="Genomic_DNA"/>
</dbReference>
<feature type="domain" description="DUF7146" evidence="2">
    <location>
        <begin position="182"/>
        <end position="285"/>
    </location>
</feature>
<evidence type="ECO:0000313" key="3">
    <source>
        <dbReference type="EMBL" id="TBM39662.1"/>
    </source>
</evidence>
<evidence type="ECO:0000259" key="2">
    <source>
        <dbReference type="Pfam" id="PF23639"/>
    </source>
</evidence>
<evidence type="ECO:0008006" key="5">
    <source>
        <dbReference type="Google" id="ProtNLM"/>
    </source>
</evidence>
<organism evidence="3 4">
    <name type="scientific">Vibrio cholerae</name>
    <dbReference type="NCBI Taxonomy" id="666"/>
    <lineage>
        <taxon>Bacteria</taxon>
        <taxon>Pseudomonadati</taxon>
        <taxon>Pseudomonadota</taxon>
        <taxon>Gammaproteobacteria</taxon>
        <taxon>Vibrionales</taxon>
        <taxon>Vibrionaceae</taxon>
        <taxon>Vibrio</taxon>
    </lineage>
</organism>
<comment type="caution">
    <text evidence="3">The sequence shown here is derived from an EMBL/GenBank/DDBJ whole genome shotgun (WGS) entry which is preliminary data.</text>
</comment>
<dbReference type="Pfam" id="PF13362">
    <property type="entry name" value="Toprim_3"/>
    <property type="match status" value="1"/>
</dbReference>
<dbReference type="Proteomes" id="UP000294145">
    <property type="component" value="Unassembled WGS sequence"/>
</dbReference>
<reference evidence="3 4" key="1">
    <citation type="submission" date="2019-02" db="EMBL/GenBank/DDBJ databases">
        <title>Genomic plasticity associated with the antimicrobial resistance in Vibrio cholerae.</title>
        <authorList>
            <person name="Verma J."/>
            <person name="Bag S."/>
            <person name="Saha B."/>
            <person name="Kumar P."/>
            <person name="Ghosh T.S."/>
            <person name="Dayal M."/>
            <person name="Senapati T."/>
            <person name="Mehra S."/>
            <person name="Dey P."/>
            <person name="Desigamani A."/>
            <person name="Kumar D."/>
            <person name="Rana P."/>
            <person name="Kumar B."/>
            <person name="Maiti T.K."/>
            <person name="Sharma N.C."/>
            <person name="Bhadra R.K."/>
            <person name="Mutreja A."/>
            <person name="Nair G.B."/>
            <person name="Ramamurthy T."/>
            <person name="Das B."/>
        </authorList>
    </citation>
    <scope>NUCLEOTIDE SEQUENCE [LARGE SCALE GENOMIC DNA]</scope>
    <source>
        <strain evidence="3 4">IDH06781</strain>
    </source>
</reference>
<evidence type="ECO:0000259" key="1">
    <source>
        <dbReference type="Pfam" id="PF13362"/>
    </source>
</evidence>
<dbReference type="AlphaFoldDB" id="A0A7Z7YEC6"/>
<accession>A0A7Z7YEC6</accession>